<dbReference type="KEGG" id="xho:A9255_09610"/>
<evidence type="ECO:0000256" key="3">
    <source>
        <dbReference type="PIRSR" id="PIRSR028757-1"/>
    </source>
</evidence>
<dbReference type="InterPro" id="IPR040921">
    <property type="entry name" value="Peptidase_S66C"/>
</dbReference>
<protein>
    <submittedName>
        <fullName evidence="7">Peptidase S66</fullName>
    </submittedName>
</protein>
<organism evidence="7 9">
    <name type="scientific">Xenorhabdus hominickii</name>
    <dbReference type="NCBI Taxonomy" id="351679"/>
    <lineage>
        <taxon>Bacteria</taxon>
        <taxon>Pseudomonadati</taxon>
        <taxon>Pseudomonadota</taxon>
        <taxon>Gammaproteobacteria</taxon>
        <taxon>Enterobacterales</taxon>
        <taxon>Morganellaceae</taxon>
        <taxon>Xenorhabdus</taxon>
    </lineage>
</organism>
<accession>A0A2G0QAH4</accession>
<sequence>MILPPKLSIGETIGFFSSSSPATAYAPTRFARSVNYLERQGYKTKAGILTGKSDFYRSGTIMQRVEEFNALLRDPEVRCIMSTIGGYNSNSMLPYIDYEAIKKDPKIIIGYSDITALLLGIYNKTDVVTFYGPALVASFGEYPPLVDETFASFSRIVSNPQSPLIYQQPKYWTDEYIEWEDQINPKNTVPNQWTFDGKGKYRGRLIGGNLNTLNGIWGSEFMPEIKQGDILLIEDCHQGIEEVERALAHLHLCGIFDKVSAIILGKHEQFNDQGTGRSSLDVLKEVMNGKEVPILADFDCCHTHPMFTMPLGVNVVIDFDSESVFLPEPWCSN</sequence>
<feature type="domain" description="LD-carboxypeptidase N-terminal" evidence="4">
    <location>
        <begin position="13"/>
        <end position="132"/>
    </location>
</feature>
<feature type="active site" description="Nucleophile" evidence="3">
    <location>
        <position position="112"/>
    </location>
</feature>
<feature type="active site" description="Charge relay system" evidence="3">
    <location>
        <position position="234"/>
    </location>
</feature>
<dbReference type="PANTHER" id="PTHR30237:SF5">
    <property type="entry name" value="CARBOXYPEPTIDASE VC_A0337-RELATED"/>
    <property type="match status" value="1"/>
</dbReference>
<dbReference type="InterPro" id="IPR027461">
    <property type="entry name" value="Carboxypeptidase_A_C_sf"/>
</dbReference>
<proteinExistence type="inferred from homology"/>
<evidence type="ECO:0000259" key="5">
    <source>
        <dbReference type="Pfam" id="PF17676"/>
    </source>
</evidence>
<gene>
    <name evidence="6" type="ORF">A9255_09610</name>
    <name evidence="7" type="ORF">Xhom_01705</name>
</gene>
<dbReference type="AlphaFoldDB" id="A0A2G0QAH4"/>
<dbReference type="Gene3D" id="3.50.30.60">
    <property type="entry name" value="LD-carboxypeptidase A C-terminal domain-like"/>
    <property type="match status" value="1"/>
</dbReference>
<dbReference type="CDD" id="cd07062">
    <property type="entry name" value="Peptidase_S66_mccF_like"/>
    <property type="match status" value="1"/>
</dbReference>
<feature type="domain" description="LD-carboxypeptidase C-terminal" evidence="5">
    <location>
        <begin position="202"/>
        <end position="316"/>
    </location>
</feature>
<keyword evidence="2" id="KW-0378">Hydrolase</keyword>
<dbReference type="SUPFAM" id="SSF141986">
    <property type="entry name" value="LD-carboxypeptidase A C-terminal domain-like"/>
    <property type="match status" value="1"/>
</dbReference>
<dbReference type="EMBL" id="CP016176">
    <property type="protein sequence ID" value="AOM40827.1"/>
    <property type="molecule type" value="Genomic_DNA"/>
</dbReference>
<evidence type="ECO:0000259" key="4">
    <source>
        <dbReference type="Pfam" id="PF02016"/>
    </source>
</evidence>
<dbReference type="EMBL" id="NJAI01000002">
    <property type="protein sequence ID" value="PHM56222.1"/>
    <property type="molecule type" value="Genomic_DNA"/>
</dbReference>
<evidence type="ECO:0000313" key="6">
    <source>
        <dbReference type="EMBL" id="AOM40827.1"/>
    </source>
</evidence>
<dbReference type="InterPro" id="IPR027478">
    <property type="entry name" value="LdcA_N"/>
</dbReference>
<evidence type="ECO:0000313" key="8">
    <source>
        <dbReference type="Proteomes" id="UP000094600"/>
    </source>
</evidence>
<dbReference type="Pfam" id="PF02016">
    <property type="entry name" value="Peptidase_S66"/>
    <property type="match status" value="1"/>
</dbReference>
<dbReference type="RefSeq" id="WP_069316522.1">
    <property type="nucleotide sequence ID" value="NZ_CAWNQJ010000046.1"/>
</dbReference>
<dbReference type="OrthoDB" id="9807329at2"/>
<evidence type="ECO:0000256" key="2">
    <source>
        <dbReference type="ARBA" id="ARBA00022801"/>
    </source>
</evidence>
<name>A0A2G0QAH4_XENHO</name>
<dbReference type="Pfam" id="PF17676">
    <property type="entry name" value="Peptidase_S66C"/>
    <property type="match status" value="1"/>
</dbReference>
<evidence type="ECO:0000256" key="1">
    <source>
        <dbReference type="ARBA" id="ARBA00010233"/>
    </source>
</evidence>
<keyword evidence="8" id="KW-1185">Reference proteome</keyword>
<dbReference type="GO" id="GO:0016787">
    <property type="term" value="F:hydrolase activity"/>
    <property type="evidence" value="ECO:0007669"/>
    <property type="project" value="UniProtKB-KW"/>
</dbReference>
<dbReference type="Proteomes" id="UP000225433">
    <property type="component" value="Unassembled WGS sequence"/>
</dbReference>
<reference evidence="7 9" key="2">
    <citation type="journal article" date="2017" name="Nat. Microbiol.">
        <title>Natural product diversity associated with the nematode symbionts Photorhabdus and Xenorhabdus.</title>
        <authorList>
            <person name="Tobias N.J."/>
            <person name="Wolff H."/>
            <person name="Djahanschiri B."/>
            <person name="Grundmann F."/>
            <person name="Kronenwerth M."/>
            <person name="Shi Y.M."/>
            <person name="Simonyi S."/>
            <person name="Grun P."/>
            <person name="Shapiro-Ilan D."/>
            <person name="Pidot S.J."/>
            <person name="Stinear T.P."/>
            <person name="Ebersberger I."/>
            <person name="Bode H.B."/>
        </authorList>
    </citation>
    <scope>NUCLEOTIDE SEQUENCE [LARGE SCALE GENOMIC DNA]</scope>
    <source>
        <strain evidence="7 9">DSM 17903</strain>
    </source>
</reference>
<dbReference type="InterPro" id="IPR029062">
    <property type="entry name" value="Class_I_gatase-like"/>
</dbReference>
<dbReference type="SUPFAM" id="SSF52317">
    <property type="entry name" value="Class I glutamine amidotransferase-like"/>
    <property type="match status" value="1"/>
</dbReference>
<evidence type="ECO:0000313" key="9">
    <source>
        <dbReference type="Proteomes" id="UP000225433"/>
    </source>
</evidence>
<feature type="active site" description="Charge relay system" evidence="3">
    <location>
        <position position="302"/>
    </location>
</feature>
<dbReference type="Proteomes" id="UP000094600">
    <property type="component" value="Chromosome"/>
</dbReference>
<reference evidence="6 8" key="1">
    <citation type="submission" date="2016-06" db="EMBL/GenBank/DDBJ databases">
        <title>Bacterial characters and pathogenicity of Xenorhabdus hominickii from an entomopathogenic nematode, Steinernema monticolum.</title>
        <authorList>
            <person name="Park Y."/>
            <person name="Kim Y."/>
        </authorList>
    </citation>
    <scope>NUCLEOTIDE SEQUENCE [LARGE SCALE GENOMIC DNA]</scope>
    <source>
        <strain evidence="6 8">ANU1</strain>
    </source>
</reference>
<evidence type="ECO:0000313" key="7">
    <source>
        <dbReference type="EMBL" id="PHM56222.1"/>
    </source>
</evidence>
<dbReference type="Gene3D" id="3.40.50.10740">
    <property type="entry name" value="Class I glutamine amidotransferase-like"/>
    <property type="match status" value="1"/>
</dbReference>
<dbReference type="PIRSF" id="PIRSF028757">
    <property type="entry name" value="LD-carboxypeptidase"/>
    <property type="match status" value="1"/>
</dbReference>
<dbReference type="PANTHER" id="PTHR30237">
    <property type="entry name" value="MURAMOYLTETRAPEPTIDE CARBOXYPEPTIDASE"/>
    <property type="match status" value="1"/>
</dbReference>
<dbReference type="InterPro" id="IPR003507">
    <property type="entry name" value="S66_fam"/>
</dbReference>
<dbReference type="InterPro" id="IPR040449">
    <property type="entry name" value="Peptidase_S66_N"/>
</dbReference>
<comment type="similarity">
    <text evidence="1">Belongs to the peptidase S66 family.</text>
</comment>